<evidence type="ECO:0000313" key="7">
    <source>
        <dbReference type="EMBL" id="SDG05639.1"/>
    </source>
</evidence>
<protein>
    <submittedName>
        <fullName evidence="7">Ca-activated chloride channel family protein</fullName>
    </submittedName>
</protein>
<dbReference type="PANTHER" id="PTHR22550">
    <property type="entry name" value="SPORE GERMINATION PROTEIN"/>
    <property type="match status" value="1"/>
</dbReference>
<dbReference type="Pfam" id="PF00092">
    <property type="entry name" value="VWA"/>
    <property type="match status" value="1"/>
</dbReference>
<accession>A0A7Z7B006</accession>
<sequence length="316" mass="34999">MAGFDSPYILLFLLIIPLIYYLQKKARIQKKNEAIKFSNLAFIKSAMGDSKKSKRDMHLFYLSLLTIGLMVIGFANPHIPLEQTKEGVNVVLVMDNSGSMQAQDYQPSRLEAAKSSAEILIKSLKSQDYAGVVVFESGATTAAYLSPDKDKVIEKLQNIAAKDGATAIGDGLSLGIDMASSIPNKKKVVILLSDGVNNAGYISPDEAIQFAKANDIQVYTIGMGSTGKVLLGYDWYGNPQYAELDEATLQKIAQETGGKYFKSVDDSTLNEIYKNIGENIKRETEETNIKDWFFFAAFMTLLVQLYYRYGKGRILQ</sequence>
<keyword evidence="3 5" id="KW-1133">Transmembrane helix</keyword>
<evidence type="ECO:0000259" key="6">
    <source>
        <dbReference type="PROSITE" id="PS50234"/>
    </source>
</evidence>
<comment type="caution">
    <text evidence="7">The sequence shown here is derived from an EMBL/GenBank/DDBJ whole genome shotgun (WGS) entry which is preliminary data.</text>
</comment>
<dbReference type="EMBL" id="FNCA01000006">
    <property type="protein sequence ID" value="SDG05639.1"/>
    <property type="molecule type" value="Genomic_DNA"/>
</dbReference>
<dbReference type="AlphaFoldDB" id="A0A7Z7B006"/>
<dbReference type="InterPro" id="IPR011933">
    <property type="entry name" value="Double_TM_dom"/>
</dbReference>
<name>A0A7Z7B006_9EURY</name>
<keyword evidence="8" id="KW-1185">Reference proteome</keyword>
<evidence type="ECO:0000256" key="2">
    <source>
        <dbReference type="ARBA" id="ARBA00022692"/>
    </source>
</evidence>
<evidence type="ECO:0000256" key="3">
    <source>
        <dbReference type="ARBA" id="ARBA00022989"/>
    </source>
</evidence>
<dbReference type="Pfam" id="PF07584">
    <property type="entry name" value="BatA"/>
    <property type="match status" value="1"/>
</dbReference>
<dbReference type="Gene3D" id="3.40.50.410">
    <property type="entry name" value="von Willebrand factor, type A domain"/>
    <property type="match status" value="1"/>
</dbReference>
<evidence type="ECO:0000256" key="5">
    <source>
        <dbReference type="SAM" id="Phobius"/>
    </source>
</evidence>
<keyword evidence="1" id="KW-1003">Cell membrane</keyword>
<organism evidence="7 8">
    <name type="scientific">Methanolobus vulcani</name>
    <dbReference type="NCBI Taxonomy" id="38026"/>
    <lineage>
        <taxon>Archaea</taxon>
        <taxon>Methanobacteriati</taxon>
        <taxon>Methanobacteriota</taxon>
        <taxon>Stenosarchaea group</taxon>
        <taxon>Methanomicrobia</taxon>
        <taxon>Methanosarcinales</taxon>
        <taxon>Methanosarcinaceae</taxon>
        <taxon>Methanolobus</taxon>
    </lineage>
</organism>
<reference evidence="7 8" key="1">
    <citation type="submission" date="2016-10" db="EMBL/GenBank/DDBJ databases">
        <authorList>
            <person name="Varghese N."/>
            <person name="Submissions S."/>
        </authorList>
    </citation>
    <scope>NUCLEOTIDE SEQUENCE [LARGE SCALE GENOMIC DNA]</scope>
    <source>
        <strain evidence="7 8">PL 12/M</strain>
    </source>
</reference>
<evidence type="ECO:0000256" key="1">
    <source>
        <dbReference type="ARBA" id="ARBA00022475"/>
    </source>
</evidence>
<evidence type="ECO:0000256" key="4">
    <source>
        <dbReference type="ARBA" id="ARBA00023136"/>
    </source>
</evidence>
<dbReference type="RefSeq" id="WP_091710348.1">
    <property type="nucleotide sequence ID" value="NZ_FNCA01000006.1"/>
</dbReference>
<keyword evidence="4 5" id="KW-0472">Membrane</keyword>
<dbReference type="InterPro" id="IPR002035">
    <property type="entry name" value="VWF_A"/>
</dbReference>
<feature type="transmembrane region" description="Helical" evidence="5">
    <location>
        <begin position="6"/>
        <end position="22"/>
    </location>
</feature>
<gene>
    <name evidence="7" type="ORF">SAMN04488589_2062</name>
</gene>
<dbReference type="PANTHER" id="PTHR22550:SF5">
    <property type="entry name" value="LEUCINE ZIPPER PROTEIN 4"/>
    <property type="match status" value="1"/>
</dbReference>
<dbReference type="SUPFAM" id="SSF53300">
    <property type="entry name" value="vWA-like"/>
    <property type="match status" value="1"/>
</dbReference>
<evidence type="ECO:0000313" key="8">
    <source>
        <dbReference type="Proteomes" id="UP000199259"/>
    </source>
</evidence>
<dbReference type="InterPro" id="IPR036465">
    <property type="entry name" value="vWFA_dom_sf"/>
</dbReference>
<dbReference type="InterPro" id="IPR050768">
    <property type="entry name" value="UPF0353/GerABKA_families"/>
</dbReference>
<dbReference type="Proteomes" id="UP000199259">
    <property type="component" value="Unassembled WGS sequence"/>
</dbReference>
<dbReference type="InterPro" id="IPR024163">
    <property type="entry name" value="Aerotolerance_reg_N"/>
</dbReference>
<dbReference type="NCBIfam" id="TIGR02226">
    <property type="entry name" value="two_anch"/>
    <property type="match status" value="1"/>
</dbReference>
<dbReference type="SMART" id="SM00327">
    <property type="entry name" value="VWA"/>
    <property type="match status" value="1"/>
</dbReference>
<keyword evidence="2 5" id="KW-0812">Transmembrane</keyword>
<proteinExistence type="predicted"/>
<feature type="transmembrane region" description="Helical" evidence="5">
    <location>
        <begin position="59"/>
        <end position="79"/>
    </location>
</feature>
<dbReference type="PROSITE" id="PS50234">
    <property type="entry name" value="VWFA"/>
    <property type="match status" value="1"/>
</dbReference>
<feature type="domain" description="VWFA" evidence="6">
    <location>
        <begin position="89"/>
        <end position="276"/>
    </location>
</feature>